<geneLocation type="chloroplast" evidence="4"/>
<feature type="transmembrane region" description="Helical" evidence="2">
    <location>
        <begin position="2134"/>
        <end position="2158"/>
    </location>
</feature>
<feature type="transmembrane region" description="Helical" evidence="2">
    <location>
        <begin position="2170"/>
        <end position="2190"/>
    </location>
</feature>
<dbReference type="GO" id="GO:0051301">
    <property type="term" value="P:cell division"/>
    <property type="evidence" value="ECO:0007669"/>
    <property type="project" value="UniProtKB-KW"/>
</dbReference>
<proteinExistence type="predicted"/>
<feature type="region of interest" description="Disordered" evidence="1">
    <location>
        <begin position="3343"/>
        <end position="3368"/>
    </location>
</feature>
<evidence type="ECO:0000256" key="2">
    <source>
        <dbReference type="SAM" id="Phobius"/>
    </source>
</evidence>
<dbReference type="EMBL" id="KT625421">
    <property type="protein sequence ID" value="ALO63498.1"/>
    <property type="molecule type" value="Genomic_DNA"/>
</dbReference>
<dbReference type="GO" id="GO:0005524">
    <property type="term" value="F:ATP binding"/>
    <property type="evidence" value="ECO:0007669"/>
    <property type="project" value="InterPro"/>
</dbReference>
<dbReference type="InterPro" id="IPR050168">
    <property type="entry name" value="AAA_ATPase_domain"/>
</dbReference>
<keyword evidence="4" id="KW-0131">Cell cycle</keyword>
<feature type="compositionally biased region" description="Basic residues" evidence="1">
    <location>
        <begin position="1514"/>
        <end position="1534"/>
    </location>
</feature>
<feature type="transmembrane region" description="Helical" evidence="2">
    <location>
        <begin position="108"/>
        <end position="125"/>
    </location>
</feature>
<keyword evidence="2" id="KW-0472">Membrane</keyword>
<feature type="compositionally biased region" description="Basic and acidic residues" evidence="1">
    <location>
        <begin position="1501"/>
        <end position="1513"/>
    </location>
</feature>
<dbReference type="Gene3D" id="1.10.8.60">
    <property type="match status" value="1"/>
</dbReference>
<dbReference type="InterPro" id="IPR003959">
    <property type="entry name" value="ATPase_AAA_core"/>
</dbReference>
<keyword evidence="2" id="KW-1133">Transmembrane helix</keyword>
<dbReference type="GeneID" id="26379030"/>
<dbReference type="PANTHER" id="PTHR23077">
    <property type="entry name" value="AAA-FAMILY ATPASE"/>
    <property type="match status" value="1"/>
</dbReference>
<keyword evidence="2" id="KW-0812">Transmembrane</keyword>
<dbReference type="SMART" id="SM00382">
    <property type="entry name" value="AAA"/>
    <property type="match status" value="1"/>
</dbReference>
<dbReference type="InterPro" id="IPR003593">
    <property type="entry name" value="AAA+_ATPase"/>
</dbReference>
<dbReference type="InterPro" id="IPR027417">
    <property type="entry name" value="P-loop_NTPase"/>
</dbReference>
<gene>
    <name evidence="4" type="primary">ftsH</name>
</gene>
<keyword evidence="4" id="KW-0132">Cell division</keyword>
<protein>
    <submittedName>
        <fullName evidence="4">Cell division protein</fullName>
    </submittedName>
</protein>
<keyword evidence="4" id="KW-0934">Plastid</keyword>
<dbReference type="Gene3D" id="3.40.50.300">
    <property type="entry name" value="P-loop containing nucleotide triphosphate hydrolases"/>
    <property type="match status" value="2"/>
</dbReference>
<dbReference type="RefSeq" id="YP_009185188.1">
    <property type="nucleotide sequence ID" value="NC_028586.1"/>
</dbReference>
<evidence type="ECO:0000313" key="4">
    <source>
        <dbReference type="EMBL" id="ALO63498.1"/>
    </source>
</evidence>
<dbReference type="GO" id="GO:0016887">
    <property type="term" value="F:ATP hydrolysis activity"/>
    <property type="evidence" value="ECO:0007669"/>
    <property type="project" value="InterPro"/>
</dbReference>
<accession>A0A0S2LQH4</accession>
<sequence length="3879" mass="454656">MKIQQNKTKKFHKKTHFLQISLLKFLYWRDTNSNKSWNEKHNTLNTECDIEKTIEQELLLVRNFLPFFKNNKSFLNKLSTNTFFEKNMQKGIDESSILSNFFPQRQSFMYYWILPFVGFVGLAYLNQNNQFKFHPSLELWPYLKKTVIAEKTYSDLQNTHQIPFGLWSTKEKTRSKQTRGQYDTDAILEAMPFSRDHEAKAEHVFPLCWETLEYLNYKKCLYDESKKYVNEIYTSEDNLYFVVKPNWIEHQQNQYSITFKDLNLSNQFTKISDIEKREIENLWKFYFYETRDFIYSQLRETSSTQAAFQIPNQYTSKKQAQNSLNASSVDFAQNQTIKHEPQKSKGTLLENLGALNLWNRSSIRWYWYQINPSHANMSLISKNSLENSWLGLDEFPKKIFPVPMSSNTREILSHQIALSASDKKSLTVLSKPMNTLKDQYANECIMHDEKDSTLGLFLNLNTQPIQSYKKSSLLLDNWMKKLHLDTKSIMHQIPLKAHDWEINHNSSNDYEAIKRKNDFISIIENKLNSIDKLKYRQPKGSLCFYEATNPNISELNSVNASDMLSVPTNLTVSNGFSVLVESDLGQTKSQRPKVRLYRTEDHIKSKMFITTSAKKQISKDLRKIFCLKHFSFKTKNSRQQESKNISKTNKNRVSFNDVQNYFDSTKKNISNERAINYNLMTQLKLLNSYRKFITQPINELIHSPYKTLNSFENNCPSIQVEKQHLELSFSPHFNDTDLTREKINVSDKKQQLINLGRLKGKLDRRVDSTERKTREIKIEFDNIRSLKRNIYQLSVLRKFNQHLKKNSLRETQIYEHPSKIFDDSEPMATKIKFIFDDLSSISFNKQKRYETNQDEIRASRVTSKIHWACNKLSYSNRNFHLNEILKKAKNAFLTKQNQKYVGFDMNKSNPSNEFVVKLQNALIMSGYEFPEFRIKDVFMHKNNLSKKYFEKNEKHQNNIKYIVSLPPTFSKSIHGTLKVTALSPAKNEKNKSSLFADKTQNQYHNVNIKKQNSFLFQNYNDFFTLFKQNSISNLNSYWSHNGQKNKMLCTALRSRLHYTASQIVDRRPQTAEKNIDGIKSSVTMQKDIVERHIENSEKTFFHHKKQWIYSAHSKINSFYQYFQKIVRLLFIKLNSLLKQVVHRIQHKMLDQHNFESYVIFDSLNDSSFFEKPHLERDLKTIYRMGEQWPRYFFHFKTLKKQQNQQKMLPCEIKRFDEGQVESIAPRKANTASPRVFKLDKTKKYLKNSIVFKNLEKRKIEKIFRTYLSCKANEVLLSDKGTIAPNDNNAHNEFVVSQKTRIKTSTLNSHYITNALKRLQIRAKHNLLIHSTRNQKNNMKKLFVFKTTNKKQNSTSFNKTEIKEVDRLIEKNTYAPIAANGRLLNDPNSMNFIVCPSDGRESEREIFLFARKYDADIAHHKNKKTSRNKHYSMKFYQLSPNSVLKRLGFIFLNQSDKSFHGVGIKKYDFGCNRIFPTSKHDLTLDNVSNKISESFFQNDEMQNEKYSSHHEKQKYNQKKRRRKKQKLENRRRKKRKRFYPRPKWLRFELYKNFLKKRHFKHQINCDFDDTFNLNAVQNYHSVCGAAKLKKMRDFDVYKTQNGASFDETNSYEKQMTRFNYFETKAFKRILKTKIYRQNKQQWGFCASSSENPNFEKLTIKKMPLSWSLPIFANHDLYQISNVVMSDFQRLCWKSYWLRSNLTPYIHRIQSSLKKLQLSQIHEQSSTTLKTFVSHLLGFNLPQVSSHLFNDQIAKESIRRNSVTLNSALNGDYSVVPLHTRNIRGNMRADYSVDQKPKHIRWADTSEMSNYSNKPSIFLTGKKSPQLSWYLNVRQSFQTRNVISNFSLFQNTQNIAEYNRILCERISDIIKNVRTNLNVNGQNHARSFKRGRRKNQKTASNPKNLWTRLGRELSPEIRAFSPFATTIDTSIKPYGDLPTLRVLWALNKTNVLTFKQNNAVKNLWTTLKNREQNKSNKTKKFISNSWKKIFPENFEKYCFRKAFFVEDKIRHSGFIKKDYENYLIRLKMQFKSIDVHNSTSDVHISEFSGRALRFKKQSPESDVYKQNTFHSIADTKQTMVRQIFNSDSSQPQTQSQNHPKRSMFFWWTCFSQIHKGSMFMQQTFMLPNWSITQSSLLNFTIVSSLWTCTVLFHVCSLFFVLNIPEIRSLMKFNLLIFYKLSNSYLIVIYSIYDLLKNYKNQIINSFGFAYPRLINKTTRLISRDTSLKSNYEPFEHKTKYASNKMYFSPVTAPQKQTSTSRIKKTHKKTNSRRITKYNTNAICKDPNYGTSTHRTQRQAPFKEIHYLSKNGTFLETTFRVPTQLHENFILGVSSNERGIFSRDTYGKNARHFFGLGAYGDGNIIYSVCKAVQNKNYSKIKALWDVIELEIQNRTNDSHIFDMSKHESSLVDTNKSTSEANQIPWQEKTQQHKSKQNNKTNIIMRLIDKNEMADSSNQQSMRIKTAFFADKTQINSYVFITELISKKYITPIQSLISLAFLRAAKLSIVVIDNCAQLCYKTLFKFIDILESFMLIIYKFLEKPAELMIDWIAQIFLVEWSSDILTYLPEALDSSIWNSHVLLSRSSRIAGPIGFLLQRRIWCFMEIFIDFVSKPDADLLMRQRKGTIFWNIWAEILIQAAERYNINVQSLTTLKEEQELLIEKLLEDENWDWTRRPMGEQFKTSMNKTHDEMIPLIKMIENQRPQNWWNITRQLADIDEHELPLSVSNGQTRDVSSASQKQNEGKRAMISLPVHLKHEIRPIVHFFNKGSSKQKYAKKAPNNKLGLFSLWPSVESDQSQAKSQRIGRVIDASLLHAQSFGQGHSNASNIWRRWSVNQYFTYQGKDTDLFIDIHPPKSFRHISAIKYYQPAQQTLGSLVCQIYSGTFSKQVSKNILVVGAPGIGKSLLVQALAGETELKIITDNAHRYALVQRGVAIGMKLLRDVFDAIALHTPCLFLMEDIHVIGERRPMLISDDENAKATESFFASENEEVHEKNQLIYQLNKHAISHYKKPYKGDFSLLIPTNHFCFDLFLGVSPPKTRRSGMTPKSPLDISSIENELNKSHSDLASTASSEQSSLGASSNTLVSTNKRFPFETLVSHLQIPSDKYFAPPPTSPFTILMMKEQKKLLPKKLVKQIPWSGLSWDQMMLVSKVSYSIRVKVALLADVAISNLSVKLDMITDLLVIMDSVRSNRGFVVFATTHAPFILDPALRRPGRLDETISLPSLPNLINRWEIFKANLSSYTHTLDFVDYSLLSVNLTDTQISNFISKTKLLLFNTKETRGYFDSSSHSLKYAPNQAMNYVMNYVSNTHKTIYSLNQAVNIATNADILEPSQITKRIQRALTKVNKNKNDKNSSSNKSHGVSPLAFGRPKGRLYRRDDYTIGRVLKNTRAIDKTHNQNRPNSLLRLLRSFDVYPAIHEGSSNLISLTYFQMGKFLINSQLVFDRTSYGRITWSKFLVSHNLEEHIFRDLYGARYDLNNILMRLFSGKVGEFFIFNNSSLCRYFYSTHSKTTSHERHRSSKDTKTTHWSSNTNEMKINTQTSATLSASSFLPDATQQNFITTAKSKFSDQPSPMHWVDIKKSHAHLIQNGFQHNGFWNLVGIHPFWNSANSFVCSLMQKRYLYNKNLLVSRMLYFEDVSTRREPPSPPNSSILMPAKKYENLKRTENDFQQKANMSIHDKIRLHQQQRLMKKLYDRPINEYFRSEMIENRFTKFNSSIKELGYLNSFARRPSSVNSYYKNRILIRHKFSLMNQWWNGQLAEHNTETTFLSDVDWRSIFNKSLGDLLIDFPDADQHYNPRHRRWFLQSSYWGYWNTFDKTMTQEISYHFMIQCFNKAYNFLNNEREILDYFAYSFLQKGILNEIHLVTTLSRFYNSPATVLK</sequence>
<dbReference type="Pfam" id="PF00004">
    <property type="entry name" value="AAA"/>
    <property type="match status" value="2"/>
</dbReference>
<evidence type="ECO:0000259" key="3">
    <source>
        <dbReference type="SMART" id="SM00382"/>
    </source>
</evidence>
<dbReference type="SUPFAM" id="SSF52540">
    <property type="entry name" value="P-loop containing nucleoside triphosphate hydrolases"/>
    <property type="match status" value="1"/>
</dbReference>
<reference evidence="4" key="1">
    <citation type="journal article" date="2015" name="BMC Evol. Biol.">
        <title>Chloroplast phylogenomic analysis of chlorophyte green algae identifies a novel lineage sister to the Sphaeropleales (Chlorophyceae).</title>
        <authorList>
            <person name="Lemieux C."/>
            <person name="Vincent A.T."/>
            <person name="Labarre A."/>
            <person name="Otis C."/>
            <person name="Turmel M."/>
        </authorList>
    </citation>
    <scope>NUCLEOTIDE SEQUENCE</scope>
</reference>
<feature type="compositionally biased region" description="Basic residues" evidence="1">
    <location>
        <begin position="1884"/>
        <end position="1894"/>
    </location>
</feature>
<feature type="region of interest" description="Disordered" evidence="1">
    <location>
        <begin position="1501"/>
        <end position="1534"/>
    </location>
</feature>
<keyword evidence="4" id="KW-0150">Chloroplast</keyword>
<name>A0A0S2LQH4_9CHLO</name>
<feature type="domain" description="AAA+ ATPase" evidence="3">
    <location>
        <begin position="2887"/>
        <end position="3224"/>
    </location>
</feature>
<feature type="region of interest" description="Disordered" evidence="1">
    <location>
        <begin position="1879"/>
        <end position="1901"/>
    </location>
</feature>
<organism evidence="4">
    <name type="scientific">Bracteacoccus giganteus</name>
    <dbReference type="NCBI Taxonomy" id="50039"/>
    <lineage>
        <taxon>Eukaryota</taxon>
        <taxon>Viridiplantae</taxon>
        <taxon>Chlorophyta</taxon>
        <taxon>core chlorophytes</taxon>
        <taxon>Chlorophyceae</taxon>
        <taxon>CS clade</taxon>
        <taxon>Sphaeropleales</taxon>
        <taxon>Bracteacoccaceae</taxon>
        <taxon>Bracteacoccus</taxon>
    </lineage>
</organism>
<evidence type="ECO:0000256" key="1">
    <source>
        <dbReference type="SAM" id="MobiDB-lite"/>
    </source>
</evidence>
<dbReference type="PANTHER" id="PTHR23077:SF117">
    <property type="entry name" value="AAA+ ATPASE DOMAIN-CONTAINING PROTEIN"/>
    <property type="match status" value="1"/>
</dbReference>